<gene>
    <name evidence="2" type="ORF">S01H1_10265</name>
</gene>
<feature type="region of interest" description="Disordered" evidence="1">
    <location>
        <begin position="108"/>
        <end position="146"/>
    </location>
</feature>
<dbReference type="AlphaFoldDB" id="X0RNG8"/>
<sequence length="161" mass="18073">AAKDIREGIKYLNQKSKKPTQKELGVTYIERDEDAQPEEDPDADALYKTFKNAGFGGSQEEFYETFMPDMDRSDIDMITQGLEGLQFKGADMSDPFTALGSVQGFLGDGDSDLFGTPSDDEDREKDNEPGYFDLFADEKDDDDYASDTGRDLITDFTSFFK</sequence>
<feature type="non-terminal residue" evidence="2">
    <location>
        <position position="1"/>
    </location>
</feature>
<accession>X0RNG8</accession>
<evidence type="ECO:0000313" key="2">
    <source>
        <dbReference type="EMBL" id="GAF70364.1"/>
    </source>
</evidence>
<dbReference type="EMBL" id="BARS01005245">
    <property type="protein sequence ID" value="GAF70364.1"/>
    <property type="molecule type" value="Genomic_DNA"/>
</dbReference>
<name>X0RNG8_9ZZZZ</name>
<reference evidence="2" key="1">
    <citation type="journal article" date="2014" name="Front. Microbiol.">
        <title>High frequency of phylogenetically diverse reductive dehalogenase-homologous genes in deep subseafloor sedimentary metagenomes.</title>
        <authorList>
            <person name="Kawai M."/>
            <person name="Futagami T."/>
            <person name="Toyoda A."/>
            <person name="Takaki Y."/>
            <person name="Nishi S."/>
            <person name="Hori S."/>
            <person name="Arai W."/>
            <person name="Tsubouchi T."/>
            <person name="Morono Y."/>
            <person name="Uchiyama I."/>
            <person name="Ito T."/>
            <person name="Fujiyama A."/>
            <person name="Inagaki F."/>
            <person name="Takami H."/>
        </authorList>
    </citation>
    <scope>NUCLEOTIDE SEQUENCE</scope>
    <source>
        <strain evidence="2">Expedition CK06-06</strain>
    </source>
</reference>
<evidence type="ECO:0000256" key="1">
    <source>
        <dbReference type="SAM" id="MobiDB-lite"/>
    </source>
</evidence>
<proteinExistence type="predicted"/>
<protein>
    <submittedName>
        <fullName evidence="2">Uncharacterized protein</fullName>
    </submittedName>
</protein>
<organism evidence="2">
    <name type="scientific">marine sediment metagenome</name>
    <dbReference type="NCBI Taxonomy" id="412755"/>
    <lineage>
        <taxon>unclassified sequences</taxon>
        <taxon>metagenomes</taxon>
        <taxon>ecological metagenomes</taxon>
    </lineage>
</organism>
<comment type="caution">
    <text evidence="2">The sequence shown here is derived from an EMBL/GenBank/DDBJ whole genome shotgun (WGS) entry which is preliminary data.</text>
</comment>